<feature type="compositionally biased region" description="Polar residues" evidence="2">
    <location>
        <begin position="8"/>
        <end position="29"/>
    </location>
</feature>
<feature type="compositionally biased region" description="Pro residues" evidence="2">
    <location>
        <begin position="191"/>
        <end position="201"/>
    </location>
</feature>
<dbReference type="GO" id="GO:0006325">
    <property type="term" value="P:chromatin organization"/>
    <property type="evidence" value="ECO:0007669"/>
    <property type="project" value="UniProtKB-KW"/>
</dbReference>
<feature type="compositionally biased region" description="Low complexity" evidence="2">
    <location>
        <begin position="642"/>
        <end position="656"/>
    </location>
</feature>
<dbReference type="SUPFAM" id="SSF82199">
    <property type="entry name" value="SET domain"/>
    <property type="match status" value="1"/>
</dbReference>
<protein>
    <recommendedName>
        <fullName evidence="3">SET domain-containing protein</fullName>
    </recommendedName>
</protein>
<feature type="compositionally biased region" description="Polar residues" evidence="2">
    <location>
        <begin position="908"/>
        <end position="934"/>
    </location>
</feature>
<gene>
    <name evidence="4" type="ORF">HYFRA_00005692</name>
</gene>
<dbReference type="InterPro" id="IPR046341">
    <property type="entry name" value="SET_dom_sf"/>
</dbReference>
<dbReference type="AlphaFoldDB" id="A0A9N9KRX8"/>
<feature type="compositionally biased region" description="Basic residues" evidence="2">
    <location>
        <begin position="123"/>
        <end position="136"/>
    </location>
</feature>
<evidence type="ECO:0000313" key="4">
    <source>
        <dbReference type="EMBL" id="CAG8951888.1"/>
    </source>
</evidence>
<name>A0A9N9KRX8_9HELO</name>
<feature type="region of interest" description="Disordered" evidence="2">
    <location>
        <begin position="1"/>
        <end position="36"/>
    </location>
</feature>
<feature type="region of interest" description="Disordered" evidence="2">
    <location>
        <begin position="475"/>
        <end position="703"/>
    </location>
</feature>
<dbReference type="PANTHER" id="PTHR46462">
    <property type="entry name" value="UPSET, ISOFORM A"/>
    <property type="match status" value="1"/>
</dbReference>
<dbReference type="Gene3D" id="2.170.270.10">
    <property type="entry name" value="SET domain"/>
    <property type="match status" value="1"/>
</dbReference>
<dbReference type="GO" id="GO:0070210">
    <property type="term" value="C:Rpd3L-Expanded complex"/>
    <property type="evidence" value="ECO:0007669"/>
    <property type="project" value="TreeGrafter"/>
</dbReference>
<feature type="compositionally biased region" description="Polar residues" evidence="2">
    <location>
        <begin position="493"/>
        <end position="511"/>
    </location>
</feature>
<proteinExistence type="predicted"/>
<feature type="domain" description="SET" evidence="3">
    <location>
        <begin position="329"/>
        <end position="400"/>
    </location>
</feature>
<dbReference type="Gene3D" id="3.30.40.10">
    <property type="entry name" value="Zinc/RING finger domain, C3HC4 (zinc finger)"/>
    <property type="match status" value="1"/>
</dbReference>
<feature type="compositionally biased region" description="Polar residues" evidence="2">
    <location>
        <begin position="541"/>
        <end position="552"/>
    </location>
</feature>
<dbReference type="EMBL" id="CAJVRL010000044">
    <property type="protein sequence ID" value="CAG8951888.1"/>
    <property type="molecule type" value="Genomic_DNA"/>
</dbReference>
<feature type="compositionally biased region" description="Basic residues" evidence="2">
    <location>
        <begin position="483"/>
        <end position="492"/>
    </location>
</feature>
<evidence type="ECO:0000256" key="1">
    <source>
        <dbReference type="ARBA" id="ARBA00022853"/>
    </source>
</evidence>
<organism evidence="4 5">
    <name type="scientific">Hymenoscyphus fraxineus</name>
    <dbReference type="NCBI Taxonomy" id="746836"/>
    <lineage>
        <taxon>Eukaryota</taxon>
        <taxon>Fungi</taxon>
        <taxon>Dikarya</taxon>
        <taxon>Ascomycota</taxon>
        <taxon>Pezizomycotina</taxon>
        <taxon>Leotiomycetes</taxon>
        <taxon>Helotiales</taxon>
        <taxon>Helotiaceae</taxon>
        <taxon>Hymenoscyphus</taxon>
    </lineage>
</organism>
<dbReference type="Proteomes" id="UP000696280">
    <property type="component" value="Unassembled WGS sequence"/>
</dbReference>
<dbReference type="InterPro" id="IPR013083">
    <property type="entry name" value="Znf_RING/FYVE/PHD"/>
</dbReference>
<keyword evidence="5" id="KW-1185">Reference proteome</keyword>
<dbReference type="InterPro" id="IPR011011">
    <property type="entry name" value="Znf_FYVE_PHD"/>
</dbReference>
<dbReference type="Pfam" id="PF00856">
    <property type="entry name" value="SET"/>
    <property type="match status" value="1"/>
</dbReference>
<dbReference type="OrthoDB" id="1928087at2759"/>
<comment type="caution">
    <text evidence="4">The sequence shown here is derived from an EMBL/GenBank/DDBJ whole genome shotgun (WGS) entry which is preliminary data.</text>
</comment>
<sequence length="983" mass="108684">MTERPLSITPQIATPNHTSSKPAAPTPSNDAHPINEPVEEEPYTIKCICDYSDDDGNTIYCERCDTWQHIECFYPGHIEDASREDFDHSCTDCKPRPLNGRDATERQRIQRQNKAANENGDKKTKRPPSKSHKKKAKPSELQINGYSDHDSHDHPPPTAKKPKGHRSAHSISSQMKRSPPLNSRPNTHNHPPSPVHTPPDLPQDFQVHSYSDAFLKLYEDDDFVQRTLTNSYASLSVTNKMSEWVQEPDVFREDLGREDSKDFWNYLKNNFQSLKWPELTVGRKDAVIDGKHLSWRFLTTQAPIQSGHVGELMGFIGFQNDYCKDESNHWKEIVHPRPFIFFPPALPLYIDTRKEGSVCRYVRRSCRPNTSLEIYIARPSDYHFWLISERPIAANEQITLPWEFKFPKEIDQWSQFLNLGEEDRGPFDAASISESDYERISNLIDVVLSEHGGCACGLGNDCAFARFHRNYHGRLHSQSNGVKPKKGRKPKQNHVSPTSTGQATNSRSASEGQHEVIEEDDARSVSGSRSKPQSRDLTPLNGVSETNGTAPETSDREKRKLAMLEESFRKMDQGPPRKKKRASDGLSTNPTTNPPAATPSHQKQRKGSVASRMANSKPSATSSTSRGRQYVDASTSRRQSGSPYSAASPTATAPSPQYNSPQNTSAAKQSRHTPPTPTKVVYADSATQTDDVENAWWKRPPARPKRPIIPLAKRLLKNRHRIQLEQEELERSRMAEEQPEQLSPVAAMEMSGIKHEEQSPQSPTESRGRNASVVSSTPSMDLASTVADVHMVDAPAIMIGNTIKPPPPPWPSQSNNNGVTSPAQKSPDLRVQMPATPTFTNPNMAGPGSASATPSSASGALAQSPFGTVHFPTPFSGPAVNGVGQQASPAKTTKKLSLSDYKARRDVNANSSKPQGGSSPTTSPAVLKPSLSTIDESKPNGVFEGPRINDQTRGKENVENMSTPASKLASKDSVLSEPANNTM</sequence>
<accession>A0A9N9KRX8</accession>
<evidence type="ECO:0000313" key="5">
    <source>
        <dbReference type="Proteomes" id="UP000696280"/>
    </source>
</evidence>
<reference evidence="4" key="1">
    <citation type="submission" date="2021-07" db="EMBL/GenBank/DDBJ databases">
        <authorList>
            <person name="Durling M."/>
        </authorList>
    </citation>
    <scope>NUCLEOTIDE SEQUENCE</scope>
</reference>
<dbReference type="PANTHER" id="PTHR46462:SF3">
    <property type="entry name" value="UPSET, ISOFORM A"/>
    <property type="match status" value="1"/>
</dbReference>
<dbReference type="GO" id="GO:0034967">
    <property type="term" value="C:Set3 complex"/>
    <property type="evidence" value="ECO:0007669"/>
    <property type="project" value="TreeGrafter"/>
</dbReference>
<dbReference type="InterPro" id="IPR001214">
    <property type="entry name" value="SET_dom"/>
</dbReference>
<feature type="compositionally biased region" description="Polar residues" evidence="2">
    <location>
        <begin position="169"/>
        <end position="190"/>
    </location>
</feature>
<evidence type="ECO:0000256" key="2">
    <source>
        <dbReference type="SAM" id="MobiDB-lite"/>
    </source>
</evidence>
<evidence type="ECO:0000259" key="3">
    <source>
        <dbReference type="Pfam" id="PF00856"/>
    </source>
</evidence>
<feature type="compositionally biased region" description="Basic and acidic residues" evidence="2">
    <location>
        <begin position="553"/>
        <end position="572"/>
    </location>
</feature>
<feature type="region of interest" description="Disordered" evidence="2">
    <location>
        <begin position="727"/>
        <end position="778"/>
    </location>
</feature>
<feature type="compositionally biased region" description="Low complexity" evidence="2">
    <location>
        <begin position="845"/>
        <end position="860"/>
    </location>
</feature>
<keyword evidence="1" id="KW-0156">Chromatin regulator</keyword>
<feature type="compositionally biased region" description="Polar residues" evidence="2">
    <location>
        <begin position="613"/>
        <end position="641"/>
    </location>
</feature>
<dbReference type="GO" id="GO:0006355">
    <property type="term" value="P:regulation of DNA-templated transcription"/>
    <property type="evidence" value="ECO:0007669"/>
    <property type="project" value="TreeGrafter"/>
</dbReference>
<feature type="region of interest" description="Disordered" evidence="2">
    <location>
        <begin position="85"/>
        <end position="205"/>
    </location>
</feature>
<feature type="compositionally biased region" description="Polar residues" evidence="2">
    <location>
        <begin position="657"/>
        <end position="668"/>
    </location>
</feature>
<feature type="compositionally biased region" description="Polar residues" evidence="2">
    <location>
        <begin position="812"/>
        <end position="824"/>
    </location>
</feature>
<feature type="compositionally biased region" description="Basic and acidic residues" evidence="2">
    <location>
        <begin position="85"/>
        <end position="95"/>
    </location>
</feature>
<dbReference type="SUPFAM" id="SSF57903">
    <property type="entry name" value="FYVE/PHD zinc finger"/>
    <property type="match status" value="1"/>
</dbReference>
<feature type="region of interest" description="Disordered" evidence="2">
    <location>
        <begin position="800"/>
        <end position="983"/>
    </location>
</feature>